<dbReference type="InterPro" id="IPR012944">
    <property type="entry name" value="SusD_RagB_dom"/>
</dbReference>
<dbReference type="Gene3D" id="1.25.40.390">
    <property type="match status" value="1"/>
</dbReference>
<organism evidence="8 9">
    <name type="scientific">Mangrovibacterium diazotrophicum</name>
    <dbReference type="NCBI Taxonomy" id="1261403"/>
    <lineage>
        <taxon>Bacteria</taxon>
        <taxon>Pseudomonadati</taxon>
        <taxon>Bacteroidota</taxon>
        <taxon>Bacteroidia</taxon>
        <taxon>Marinilabiliales</taxon>
        <taxon>Prolixibacteraceae</taxon>
        <taxon>Mangrovibacterium</taxon>
    </lineage>
</organism>
<name>A0A419W9S3_9BACT</name>
<evidence type="ECO:0000256" key="6">
    <source>
        <dbReference type="SAM" id="MobiDB-lite"/>
    </source>
</evidence>
<gene>
    <name evidence="8" type="ORF">BC643_2577</name>
</gene>
<feature type="region of interest" description="Disordered" evidence="6">
    <location>
        <begin position="409"/>
        <end position="434"/>
    </location>
</feature>
<comment type="caution">
    <text evidence="8">The sequence shown here is derived from an EMBL/GenBank/DDBJ whole genome shotgun (WGS) entry which is preliminary data.</text>
</comment>
<evidence type="ECO:0000313" key="8">
    <source>
        <dbReference type="EMBL" id="RKD92207.1"/>
    </source>
</evidence>
<keyword evidence="9" id="KW-1185">Reference proteome</keyword>
<dbReference type="InterPro" id="IPR011990">
    <property type="entry name" value="TPR-like_helical_dom_sf"/>
</dbReference>
<evidence type="ECO:0000256" key="3">
    <source>
        <dbReference type="ARBA" id="ARBA00022729"/>
    </source>
</evidence>
<evidence type="ECO:0000256" key="1">
    <source>
        <dbReference type="ARBA" id="ARBA00004442"/>
    </source>
</evidence>
<dbReference type="GO" id="GO:0009279">
    <property type="term" value="C:cell outer membrane"/>
    <property type="evidence" value="ECO:0007669"/>
    <property type="project" value="UniProtKB-SubCell"/>
</dbReference>
<dbReference type="AlphaFoldDB" id="A0A419W9S3"/>
<dbReference type="Proteomes" id="UP000283387">
    <property type="component" value="Unassembled WGS sequence"/>
</dbReference>
<comment type="subcellular location">
    <subcellularLocation>
        <location evidence="1">Cell outer membrane</location>
    </subcellularLocation>
</comment>
<evidence type="ECO:0000256" key="5">
    <source>
        <dbReference type="ARBA" id="ARBA00023237"/>
    </source>
</evidence>
<evidence type="ECO:0000256" key="2">
    <source>
        <dbReference type="ARBA" id="ARBA00006275"/>
    </source>
</evidence>
<proteinExistence type="inferred from homology"/>
<evidence type="ECO:0000256" key="4">
    <source>
        <dbReference type="ARBA" id="ARBA00023136"/>
    </source>
</evidence>
<keyword evidence="5" id="KW-0998">Cell outer membrane</keyword>
<feature type="domain" description="RagB/SusD" evidence="7">
    <location>
        <begin position="305"/>
        <end position="420"/>
    </location>
</feature>
<reference evidence="8 9" key="1">
    <citation type="submission" date="2018-09" db="EMBL/GenBank/DDBJ databases">
        <title>Genomic Encyclopedia of Archaeal and Bacterial Type Strains, Phase II (KMG-II): from individual species to whole genera.</title>
        <authorList>
            <person name="Goeker M."/>
        </authorList>
    </citation>
    <scope>NUCLEOTIDE SEQUENCE [LARGE SCALE GENOMIC DNA]</scope>
    <source>
        <strain evidence="8 9">DSM 27148</strain>
    </source>
</reference>
<keyword evidence="4" id="KW-0472">Membrane</keyword>
<comment type="similarity">
    <text evidence="2">Belongs to the SusD family.</text>
</comment>
<dbReference type="SUPFAM" id="SSF48452">
    <property type="entry name" value="TPR-like"/>
    <property type="match status" value="1"/>
</dbReference>
<evidence type="ECO:0000313" key="9">
    <source>
        <dbReference type="Proteomes" id="UP000283387"/>
    </source>
</evidence>
<keyword evidence="3" id="KW-0732">Signal</keyword>
<protein>
    <submittedName>
        <fullName evidence="8">SusD-like starch-binding protein associating with outer membrane</fullName>
    </submittedName>
</protein>
<dbReference type="Pfam" id="PF07980">
    <property type="entry name" value="SusD_RagB"/>
    <property type="match status" value="1"/>
</dbReference>
<dbReference type="EMBL" id="RAPN01000001">
    <property type="protein sequence ID" value="RKD92207.1"/>
    <property type="molecule type" value="Genomic_DNA"/>
</dbReference>
<evidence type="ECO:0000259" key="7">
    <source>
        <dbReference type="Pfam" id="PF07980"/>
    </source>
</evidence>
<sequence>MGLLVVSLSACDTEFSNPNQPNEENAYNSLAGFYAVCVGLRTHYSVTSLRYVIYVPGVTTREIGTTSTYQTPMDLTYGSTSLTNINTGVGSLWSALLKDKGQAEDLIGNVESITMEDGTRNGILAFAKYFKALTLCNLYQNFEEAPLMNSADGDAEFSDFDAGMAEIVSLLTEAKSAVASGLSSDFISNVMGNIDLESCIDALLSRAYLYQGDYTSCISTAQGIDLTMTSTFSYDNENYNPVYDFAVNGSPYLFPKDNFGLKGDYIPADGDGRYDFYLAAPDTVELAELGGATMKQIKGFFSTYSSEIPVYLPGEVLLNISEAYARSGQLTQAVTYLNEVLTKTNDVYGVEAGLEDQTDYLSSLSQADLLEEIYKNRCIELFFTGQRLADSRRFHPDLVITSGTDLTSERNRNYYPYPQEERDNNPNCPEDPEI</sequence>
<accession>A0A419W9S3</accession>